<protein>
    <submittedName>
        <fullName evidence="2">Uncharacterized protein</fullName>
    </submittedName>
</protein>
<feature type="compositionally biased region" description="Low complexity" evidence="1">
    <location>
        <begin position="384"/>
        <end position="393"/>
    </location>
</feature>
<feature type="region of interest" description="Disordered" evidence="1">
    <location>
        <begin position="671"/>
        <end position="731"/>
    </location>
</feature>
<feature type="compositionally biased region" description="Low complexity" evidence="1">
    <location>
        <begin position="673"/>
        <end position="682"/>
    </location>
</feature>
<sequence length="757" mass="80301">MANTNNSDNASPHTLYTLPSKELDWWSEDAMVRFGTNTQKSSEPAWQDVGANVLRMDSLYDATFHKWLKSEENVLTIAVHLQRIANEYPLDRIINALRWLVSSWRVESTAVIVKYVTSDWATPQNPPKPSSLGPFRLDTQQSLSLQSDPGVLTGEARRGVLVRELTKDWTSQQIAQLVSILALNLWCERTHLEAFIRTLVSDWDFCRLSSFFSYISNQLCLDYRVKVSMLQQAARRNASRLSLKRTRNGSGVKASSTSSSATTSSEDNEDVSNKRIRCDDVSEDTTISAATSTAATEGTDAESQSISAEIVNEGSSFASATAIEPANTSAAAARSVVAECGNSDGAALSGACGQLSSQSSSQFPSTSTATSSTANFITNNATSAAANSPNSATCISSDSGAPSSLSMRVAQAGRMPAPLLQIAHPQHRSIAAAGATTTPSTPITFSSPSPSQPATASAVSGEAGELQTSSSSTDLTSIPYNTPLQSTRASQLLTQQMQQASSSASVQRRRTRNNTGSAVSDASSQSLVSTAAAAASCDDQTPASSILSRRPLTPQTVASLFIVHTENHHPSSPTLSLSHHRYNRRYQQHGYPQPLTPTHSSSSLSVSDGLAAAASMDSEAATSTSSASSLPSRQAMRHHAASVSSAAETQPIISSAGSSLIGQSLDVCSARAQQHQQTQQHVQQRDAEPQQDYRGRTASETDLGQFDGPASTHLASLPLPPDSSTNGTSICGRTPGAHYDVLGIVMESDHHMADSSV</sequence>
<feature type="compositionally biased region" description="Low complexity" evidence="1">
    <location>
        <begin position="287"/>
        <end position="303"/>
    </location>
</feature>
<accession>A0ABQ8PGV7</accession>
<feature type="compositionally biased region" description="Basic and acidic residues" evidence="1">
    <location>
        <begin position="683"/>
        <end position="699"/>
    </location>
</feature>
<organism evidence="2 3">
    <name type="scientific">Coemansia umbellata</name>
    <dbReference type="NCBI Taxonomy" id="1424467"/>
    <lineage>
        <taxon>Eukaryota</taxon>
        <taxon>Fungi</taxon>
        <taxon>Fungi incertae sedis</taxon>
        <taxon>Zoopagomycota</taxon>
        <taxon>Kickxellomycotina</taxon>
        <taxon>Kickxellomycetes</taxon>
        <taxon>Kickxellales</taxon>
        <taxon>Kickxellaceae</taxon>
        <taxon>Coemansia</taxon>
    </lineage>
</organism>
<name>A0ABQ8PGV7_9FUNG</name>
<feature type="compositionally biased region" description="Polar residues" evidence="1">
    <location>
        <begin position="722"/>
        <end position="731"/>
    </location>
</feature>
<proteinExistence type="predicted"/>
<feature type="compositionally biased region" description="Polar residues" evidence="1">
    <location>
        <begin position="513"/>
        <end position="525"/>
    </location>
</feature>
<feature type="region of interest" description="Disordered" evidence="1">
    <location>
        <begin position="240"/>
        <end position="277"/>
    </location>
</feature>
<feature type="compositionally biased region" description="Polar residues" evidence="1">
    <location>
        <begin position="394"/>
        <end position="406"/>
    </location>
</feature>
<reference evidence="2" key="1">
    <citation type="submission" date="2022-07" db="EMBL/GenBank/DDBJ databases">
        <title>Phylogenomic reconstructions and comparative analyses of Kickxellomycotina fungi.</title>
        <authorList>
            <person name="Reynolds N.K."/>
            <person name="Stajich J.E."/>
            <person name="Barry K."/>
            <person name="Grigoriev I.V."/>
            <person name="Crous P."/>
            <person name="Smith M.E."/>
        </authorList>
    </citation>
    <scope>NUCLEOTIDE SEQUENCE</scope>
    <source>
        <strain evidence="2">BCRC 34882</strain>
    </source>
</reference>
<feature type="region of interest" description="Disordered" evidence="1">
    <location>
        <begin position="622"/>
        <end position="649"/>
    </location>
</feature>
<comment type="caution">
    <text evidence="2">The sequence shown here is derived from an EMBL/GenBank/DDBJ whole genome shotgun (WGS) entry which is preliminary data.</text>
</comment>
<feature type="region of interest" description="Disordered" evidence="1">
    <location>
        <begin position="588"/>
        <end position="607"/>
    </location>
</feature>
<evidence type="ECO:0000313" key="2">
    <source>
        <dbReference type="EMBL" id="KAJ1989020.1"/>
    </source>
</evidence>
<feature type="compositionally biased region" description="Low complexity" evidence="1">
    <location>
        <begin position="436"/>
        <end position="460"/>
    </location>
</feature>
<gene>
    <name evidence="2" type="ORF">EDC05_004941</name>
</gene>
<evidence type="ECO:0000313" key="3">
    <source>
        <dbReference type="Proteomes" id="UP001151295"/>
    </source>
</evidence>
<feature type="region of interest" description="Disordered" evidence="1">
    <location>
        <begin position="433"/>
        <end position="482"/>
    </location>
</feature>
<feature type="compositionally biased region" description="Low complexity" evidence="1">
    <location>
        <begin position="468"/>
        <end position="477"/>
    </location>
</feature>
<keyword evidence="3" id="KW-1185">Reference proteome</keyword>
<feature type="compositionally biased region" description="Low complexity" evidence="1">
    <location>
        <begin position="254"/>
        <end position="265"/>
    </location>
</feature>
<feature type="compositionally biased region" description="Low complexity" evidence="1">
    <location>
        <begin position="622"/>
        <end position="634"/>
    </location>
</feature>
<feature type="region of interest" description="Disordered" evidence="1">
    <location>
        <begin position="384"/>
        <end position="408"/>
    </location>
</feature>
<dbReference type="Proteomes" id="UP001151295">
    <property type="component" value="Unassembled WGS sequence"/>
</dbReference>
<evidence type="ECO:0000256" key="1">
    <source>
        <dbReference type="SAM" id="MobiDB-lite"/>
    </source>
</evidence>
<feature type="region of interest" description="Disordered" evidence="1">
    <location>
        <begin position="287"/>
        <end position="306"/>
    </location>
</feature>
<feature type="region of interest" description="Disordered" evidence="1">
    <location>
        <begin position="495"/>
        <end position="525"/>
    </location>
</feature>
<dbReference type="EMBL" id="JANBQD010000079">
    <property type="protein sequence ID" value="KAJ1989020.1"/>
    <property type="molecule type" value="Genomic_DNA"/>
</dbReference>
<feature type="compositionally biased region" description="Low complexity" evidence="1">
    <location>
        <begin position="495"/>
        <end position="506"/>
    </location>
</feature>